<keyword evidence="3" id="KW-1185">Reference proteome</keyword>
<dbReference type="KEGG" id="ovi:T265_12171"/>
<protein>
    <submittedName>
        <fullName evidence="2">Uncharacterized protein</fullName>
    </submittedName>
</protein>
<feature type="compositionally biased region" description="Basic and acidic residues" evidence="1">
    <location>
        <begin position="139"/>
        <end position="152"/>
    </location>
</feature>
<gene>
    <name evidence="2" type="ORF">T265_12171</name>
</gene>
<organism evidence="2 3">
    <name type="scientific">Opisthorchis viverrini</name>
    <name type="common">Southeast Asian liver fluke</name>
    <dbReference type="NCBI Taxonomy" id="6198"/>
    <lineage>
        <taxon>Eukaryota</taxon>
        <taxon>Metazoa</taxon>
        <taxon>Spiralia</taxon>
        <taxon>Lophotrochozoa</taxon>
        <taxon>Platyhelminthes</taxon>
        <taxon>Trematoda</taxon>
        <taxon>Digenea</taxon>
        <taxon>Opisthorchiida</taxon>
        <taxon>Opisthorchiata</taxon>
        <taxon>Opisthorchiidae</taxon>
        <taxon>Opisthorchis</taxon>
    </lineage>
</organism>
<accession>A0A074YZW4</accession>
<dbReference type="AlphaFoldDB" id="A0A074YZW4"/>
<dbReference type="GeneID" id="20326339"/>
<dbReference type="RefSeq" id="XP_009177501.1">
    <property type="nucleotide sequence ID" value="XM_009179237.1"/>
</dbReference>
<feature type="compositionally biased region" description="Acidic residues" evidence="1">
    <location>
        <begin position="153"/>
        <end position="163"/>
    </location>
</feature>
<dbReference type="Proteomes" id="UP000054324">
    <property type="component" value="Unassembled WGS sequence"/>
</dbReference>
<evidence type="ECO:0000256" key="1">
    <source>
        <dbReference type="SAM" id="MobiDB-lite"/>
    </source>
</evidence>
<sequence length="199" mass="22154">MVWDEFSYSVEQMKNKAVTTVFAKSNTKNLLPGEEALSVDEKAVRFLIDESSDDVGLLAPESSEASLIMGIPKFVAMEMSLSKSSRSRQPDLYNLSDKGRHNQYLNTVFLAFSSKSNSAIESTALQAEYNGKEPKYDEQVPYKAEDAVKEEESASEDNEDGDEVDKCIGSEERIEDACGEELLVGDWREKIIPPLHAVN</sequence>
<evidence type="ECO:0000313" key="2">
    <source>
        <dbReference type="EMBL" id="KER18752.1"/>
    </source>
</evidence>
<feature type="region of interest" description="Disordered" evidence="1">
    <location>
        <begin position="139"/>
        <end position="171"/>
    </location>
</feature>
<dbReference type="EMBL" id="KL598141">
    <property type="protein sequence ID" value="KER18752.1"/>
    <property type="molecule type" value="Genomic_DNA"/>
</dbReference>
<evidence type="ECO:0000313" key="3">
    <source>
        <dbReference type="Proteomes" id="UP000054324"/>
    </source>
</evidence>
<proteinExistence type="predicted"/>
<reference evidence="2 3" key="1">
    <citation type="submission" date="2013-11" db="EMBL/GenBank/DDBJ databases">
        <title>Opisthorchis viverrini - life in the bile duct.</title>
        <authorList>
            <person name="Young N.D."/>
            <person name="Nagarajan N."/>
            <person name="Lin S.J."/>
            <person name="Korhonen P.K."/>
            <person name="Jex A.R."/>
            <person name="Hall R.S."/>
            <person name="Safavi-Hemami H."/>
            <person name="Kaewkong W."/>
            <person name="Bertrand D."/>
            <person name="Gao S."/>
            <person name="Seet Q."/>
            <person name="Wongkham S."/>
            <person name="Teh B.T."/>
            <person name="Wongkham C."/>
            <person name="Intapan P.M."/>
            <person name="Maleewong W."/>
            <person name="Yang X."/>
            <person name="Hu M."/>
            <person name="Wang Z."/>
            <person name="Hofmann A."/>
            <person name="Sternberg P.W."/>
            <person name="Tan P."/>
            <person name="Wang J."/>
            <person name="Gasser R.B."/>
        </authorList>
    </citation>
    <scope>NUCLEOTIDE SEQUENCE [LARGE SCALE GENOMIC DNA]</scope>
</reference>
<dbReference type="CTD" id="20326339"/>
<name>A0A074YZW4_OPIVI</name>